<name>A0A2R8AGH7_9RHOB</name>
<gene>
    <name evidence="3" type="primary">yhaI</name>
    <name evidence="3" type="ORF">ALP8811_00157</name>
</gene>
<dbReference type="AlphaFoldDB" id="A0A2R8AGH7"/>
<dbReference type="PANTHER" id="PTHR34980:SF2">
    <property type="entry name" value="INNER MEMBRANE PROTEIN YHAH-RELATED"/>
    <property type="match status" value="1"/>
</dbReference>
<keyword evidence="2" id="KW-0472">Membrane</keyword>
<accession>A0A2R8AGH7</accession>
<feature type="region of interest" description="Disordered" evidence="1">
    <location>
        <begin position="125"/>
        <end position="151"/>
    </location>
</feature>
<dbReference type="PANTHER" id="PTHR34980">
    <property type="entry name" value="INNER MEMBRANE PROTEIN-RELATED-RELATED"/>
    <property type="match status" value="1"/>
</dbReference>
<evidence type="ECO:0000256" key="2">
    <source>
        <dbReference type="SAM" id="Phobius"/>
    </source>
</evidence>
<dbReference type="RefSeq" id="WP_108855296.1">
    <property type="nucleotide sequence ID" value="NZ_OMOI01000001.1"/>
</dbReference>
<dbReference type="EMBL" id="OMOI01000001">
    <property type="protein sequence ID" value="SPF75172.1"/>
    <property type="molecule type" value="Genomic_DNA"/>
</dbReference>
<dbReference type="InterPro" id="IPR008523">
    <property type="entry name" value="DUF805"/>
</dbReference>
<evidence type="ECO:0000313" key="4">
    <source>
        <dbReference type="Proteomes" id="UP000244911"/>
    </source>
</evidence>
<dbReference type="GO" id="GO:0005886">
    <property type="term" value="C:plasma membrane"/>
    <property type="evidence" value="ECO:0007669"/>
    <property type="project" value="TreeGrafter"/>
</dbReference>
<feature type="transmembrane region" description="Helical" evidence="2">
    <location>
        <begin position="96"/>
        <end position="115"/>
    </location>
</feature>
<keyword evidence="4" id="KW-1185">Reference proteome</keyword>
<dbReference type="OrthoDB" id="9812349at2"/>
<reference evidence="3 4" key="1">
    <citation type="submission" date="2018-03" db="EMBL/GenBank/DDBJ databases">
        <authorList>
            <person name="Keele B.F."/>
        </authorList>
    </citation>
    <scope>NUCLEOTIDE SEQUENCE [LARGE SCALE GENOMIC DNA]</scope>
    <source>
        <strain evidence="3 4">CECT 8811</strain>
    </source>
</reference>
<keyword evidence="2" id="KW-0812">Transmembrane</keyword>
<proteinExistence type="predicted"/>
<dbReference type="Proteomes" id="UP000244911">
    <property type="component" value="Unassembled WGS sequence"/>
</dbReference>
<evidence type="ECO:0000256" key="1">
    <source>
        <dbReference type="SAM" id="MobiDB-lite"/>
    </source>
</evidence>
<feature type="compositionally biased region" description="Polar residues" evidence="1">
    <location>
        <begin position="142"/>
        <end position="151"/>
    </location>
</feature>
<organism evidence="3 4">
    <name type="scientific">Aliiroseovarius pelagivivens</name>
    <dbReference type="NCBI Taxonomy" id="1639690"/>
    <lineage>
        <taxon>Bacteria</taxon>
        <taxon>Pseudomonadati</taxon>
        <taxon>Pseudomonadota</taxon>
        <taxon>Alphaproteobacteria</taxon>
        <taxon>Rhodobacterales</taxon>
        <taxon>Paracoccaceae</taxon>
        <taxon>Aliiroseovarius</taxon>
    </lineage>
</organism>
<feature type="transmembrane region" description="Helical" evidence="2">
    <location>
        <begin position="26"/>
        <end position="46"/>
    </location>
</feature>
<feature type="transmembrane region" description="Helical" evidence="2">
    <location>
        <begin position="66"/>
        <end position="84"/>
    </location>
</feature>
<evidence type="ECO:0000313" key="3">
    <source>
        <dbReference type="EMBL" id="SPF75172.1"/>
    </source>
</evidence>
<sequence>MDFQTSVRTCFQKYVTFSGRASRSEFWWFALFVWGGQLLLSIVDSFVFGTVTTYDGGFAAETNMPVLSGLFGLATLLPTISVAVRRLHDKDRSGWWYWIALIPLIGALVLLFWFVTEGTRGANTFGPDPLGNSPRDDDDGYATSSIPRAGH</sequence>
<dbReference type="Pfam" id="PF05656">
    <property type="entry name" value="DUF805"/>
    <property type="match status" value="1"/>
</dbReference>
<keyword evidence="2" id="KW-1133">Transmembrane helix</keyword>
<protein>
    <submittedName>
        <fullName evidence="3">Inner membrane protein YhaI</fullName>
    </submittedName>
</protein>